<organism evidence="5 6">
    <name type="scientific">Phenylobacterium koreense</name>
    <dbReference type="NCBI Taxonomy" id="266125"/>
    <lineage>
        <taxon>Bacteria</taxon>
        <taxon>Pseudomonadati</taxon>
        <taxon>Pseudomonadota</taxon>
        <taxon>Alphaproteobacteria</taxon>
        <taxon>Caulobacterales</taxon>
        <taxon>Caulobacteraceae</taxon>
        <taxon>Phenylobacterium</taxon>
    </lineage>
</organism>
<dbReference type="PANTHER" id="PTHR43537">
    <property type="entry name" value="TRANSCRIPTIONAL REGULATOR, GNTR FAMILY"/>
    <property type="match status" value="1"/>
</dbReference>
<accession>A0ABV2EM82</accession>
<dbReference type="Pfam" id="PF00392">
    <property type="entry name" value="GntR"/>
    <property type="match status" value="1"/>
</dbReference>
<reference evidence="5 6" key="1">
    <citation type="submission" date="2024-06" db="EMBL/GenBank/DDBJ databases">
        <title>Genomic Encyclopedia of Type Strains, Phase IV (KMG-IV): sequencing the most valuable type-strain genomes for metagenomic binning, comparative biology and taxonomic classification.</title>
        <authorList>
            <person name="Goeker M."/>
        </authorList>
    </citation>
    <scope>NUCLEOTIDE SEQUENCE [LARGE SCALE GENOMIC DNA]</scope>
    <source>
        <strain evidence="5 6">DSM 17809</strain>
    </source>
</reference>
<dbReference type="GO" id="GO:0003677">
    <property type="term" value="F:DNA binding"/>
    <property type="evidence" value="ECO:0007669"/>
    <property type="project" value="UniProtKB-KW"/>
</dbReference>
<evidence type="ECO:0000256" key="3">
    <source>
        <dbReference type="ARBA" id="ARBA00023163"/>
    </source>
</evidence>
<dbReference type="InterPro" id="IPR036388">
    <property type="entry name" value="WH-like_DNA-bd_sf"/>
</dbReference>
<proteinExistence type="predicted"/>
<dbReference type="SUPFAM" id="SSF46785">
    <property type="entry name" value="Winged helix' DNA-binding domain"/>
    <property type="match status" value="1"/>
</dbReference>
<dbReference type="InterPro" id="IPR000524">
    <property type="entry name" value="Tscrpt_reg_HTH_GntR"/>
</dbReference>
<keyword evidence="3" id="KW-0804">Transcription</keyword>
<evidence type="ECO:0000256" key="2">
    <source>
        <dbReference type="ARBA" id="ARBA00023125"/>
    </source>
</evidence>
<dbReference type="InterPro" id="IPR036390">
    <property type="entry name" value="WH_DNA-bd_sf"/>
</dbReference>
<keyword evidence="1" id="KW-0805">Transcription regulation</keyword>
<evidence type="ECO:0000256" key="1">
    <source>
        <dbReference type="ARBA" id="ARBA00023015"/>
    </source>
</evidence>
<dbReference type="Gene3D" id="1.10.10.10">
    <property type="entry name" value="Winged helix-like DNA-binding domain superfamily/Winged helix DNA-binding domain"/>
    <property type="match status" value="1"/>
</dbReference>
<gene>
    <name evidence="5" type="ORF">ABID41_003308</name>
</gene>
<protein>
    <submittedName>
        <fullName evidence="5">DNA-binding GntR family transcriptional regulator</fullName>
    </submittedName>
</protein>
<dbReference type="SMART" id="SM00345">
    <property type="entry name" value="HTH_GNTR"/>
    <property type="match status" value="1"/>
</dbReference>
<dbReference type="PANTHER" id="PTHR43537:SF5">
    <property type="entry name" value="UXU OPERON TRANSCRIPTIONAL REGULATOR"/>
    <property type="match status" value="1"/>
</dbReference>
<dbReference type="Proteomes" id="UP001549110">
    <property type="component" value="Unassembled WGS sequence"/>
</dbReference>
<dbReference type="RefSeq" id="WP_354298152.1">
    <property type="nucleotide sequence ID" value="NZ_JBEPLU010000003.1"/>
</dbReference>
<sequence length="209" mass="22794">MRKRPESFAIALETLRAELRAGVYPAGSRLTSAAIAERLHLSPTPIREALSRLAGDGLLDDRRGQGYFAVQLGASALEHLFALQRDLLIIACSHGPTRVSGALERLATGLGQRPPPERFLLGSEHLFHLLTASAGHALSDHLRRLQDQLAPARRMEPLVLPELEAELAGLLHAAKAEDADELKIAIEAFHRRRIDSAAHLARLQEASTI</sequence>
<feature type="domain" description="HTH gntR-type" evidence="4">
    <location>
        <begin position="5"/>
        <end position="72"/>
    </location>
</feature>
<dbReference type="PROSITE" id="PS50949">
    <property type="entry name" value="HTH_GNTR"/>
    <property type="match status" value="1"/>
</dbReference>
<evidence type="ECO:0000313" key="6">
    <source>
        <dbReference type="Proteomes" id="UP001549110"/>
    </source>
</evidence>
<keyword evidence="2 5" id="KW-0238">DNA-binding</keyword>
<evidence type="ECO:0000259" key="4">
    <source>
        <dbReference type="PROSITE" id="PS50949"/>
    </source>
</evidence>
<comment type="caution">
    <text evidence="5">The sequence shown here is derived from an EMBL/GenBank/DDBJ whole genome shotgun (WGS) entry which is preliminary data.</text>
</comment>
<dbReference type="EMBL" id="JBEPLU010000003">
    <property type="protein sequence ID" value="MET3528169.1"/>
    <property type="molecule type" value="Genomic_DNA"/>
</dbReference>
<evidence type="ECO:0000313" key="5">
    <source>
        <dbReference type="EMBL" id="MET3528169.1"/>
    </source>
</evidence>
<keyword evidence="6" id="KW-1185">Reference proteome</keyword>
<name>A0ABV2EM82_9CAUL</name>